<name>A0AAX4HK47_9BACT</name>
<dbReference type="RefSeq" id="WP_321390588.1">
    <property type="nucleotide sequence ID" value="NZ_CP139487.1"/>
</dbReference>
<reference evidence="1 2" key="1">
    <citation type="submission" date="2023-11" db="EMBL/GenBank/DDBJ databases">
        <title>Peredibacter starrii A3.12.</title>
        <authorList>
            <person name="Mitchell R.J."/>
        </authorList>
    </citation>
    <scope>NUCLEOTIDE SEQUENCE [LARGE SCALE GENOMIC DNA]</scope>
    <source>
        <strain evidence="1 2">A3.12</strain>
    </source>
</reference>
<keyword evidence="2" id="KW-1185">Reference proteome</keyword>
<dbReference type="AlphaFoldDB" id="A0AAX4HK47"/>
<dbReference type="Pfam" id="PF16683">
    <property type="entry name" value="TGase_elicitor"/>
    <property type="match status" value="1"/>
</dbReference>
<evidence type="ECO:0000313" key="1">
    <source>
        <dbReference type="EMBL" id="WPU63596.1"/>
    </source>
</evidence>
<evidence type="ECO:0000313" key="2">
    <source>
        <dbReference type="Proteomes" id="UP001324634"/>
    </source>
</evidence>
<accession>A0AAX4HK47</accession>
<dbReference type="InterPro" id="IPR032048">
    <property type="entry name" value="TGase_elicitor"/>
</dbReference>
<organism evidence="1 2">
    <name type="scientific">Peredibacter starrii</name>
    <dbReference type="NCBI Taxonomy" id="28202"/>
    <lineage>
        <taxon>Bacteria</taxon>
        <taxon>Pseudomonadati</taxon>
        <taxon>Bdellovibrionota</taxon>
        <taxon>Bacteriovoracia</taxon>
        <taxon>Bacteriovoracales</taxon>
        <taxon>Bacteriovoracaceae</taxon>
        <taxon>Peredibacter</taxon>
    </lineage>
</organism>
<proteinExistence type="predicted"/>
<dbReference type="KEGG" id="psti:SOO65_12940"/>
<dbReference type="PROSITE" id="PS00018">
    <property type="entry name" value="EF_HAND_1"/>
    <property type="match status" value="1"/>
</dbReference>
<dbReference type="InterPro" id="IPR018247">
    <property type="entry name" value="EF_Hand_1_Ca_BS"/>
</dbReference>
<gene>
    <name evidence="1" type="ORF">SOO65_12940</name>
</gene>
<dbReference type="GO" id="GO:0016755">
    <property type="term" value="F:aminoacyltransferase activity"/>
    <property type="evidence" value="ECO:0007669"/>
    <property type="project" value="InterPro"/>
</dbReference>
<sequence length="351" mass="40504">MIRLCILLLLVSCGKPITESGDAKKSENALKEGVIEGLYLDQGMFMNFDYLPLTGEIKDQKKHWSGDSWRLKFGSVNYRWNSPTHETRNYPSPHPRDLKRYSIDDLKQLSATEKYDLWLGRYDYFLKNLVENYLPEKPLDWEGLCHGWAGASINHNEPQPKMMMNPDGILIPFGSADIKALLTYYYSLETVPDSFQLGKRCESYRPVDDENCDNDVTPGEFHTVLANKLGLRGESFIMDIDRYLEVWNHPIISYNTHIMKDIRVKGSNRRVILRTALYYVDVALKSSWNPTIGTLSHLISKQQLDYELELTSGGNIVGGRWISRDRPDFMWTIKKVENFTGYLSGLNELIK</sequence>
<dbReference type="Proteomes" id="UP001324634">
    <property type="component" value="Chromosome"/>
</dbReference>
<dbReference type="EMBL" id="CP139487">
    <property type="protein sequence ID" value="WPU63596.1"/>
    <property type="molecule type" value="Genomic_DNA"/>
</dbReference>
<protein>
    <submittedName>
        <fullName evidence="1">Uncharacterized protein</fullName>
    </submittedName>
</protein>